<evidence type="ECO:0000313" key="3">
    <source>
        <dbReference type="Proteomes" id="UP000186817"/>
    </source>
</evidence>
<accession>A0A1Q9ETC8</accession>
<proteinExistence type="predicted"/>
<feature type="chain" id="PRO_5012864550" evidence="1">
    <location>
        <begin position="18"/>
        <end position="193"/>
    </location>
</feature>
<sequence length="193" mass="20551">MALRALFVFLSFAGVFGEDVATALASDDVCENGQDCSLELNQLRGIKVHYLEALEDDEEESAQVEEEAELEGGGCTGAGDMGVWKAGGKRSFDAALNHCGRSCAAGYPCTKDCMQKKGYSAGCASCMAQLVGCSRDHCMNQCITDDKAPACMHCVKASCRHKMKACSGLNVGGEFRASVVFVAYAKLLTWLGF</sequence>
<gene>
    <name evidence="2" type="ORF">AK812_SmicGene5601</name>
</gene>
<evidence type="ECO:0000256" key="1">
    <source>
        <dbReference type="SAM" id="SignalP"/>
    </source>
</evidence>
<evidence type="ECO:0000313" key="2">
    <source>
        <dbReference type="EMBL" id="OLQ10678.1"/>
    </source>
</evidence>
<dbReference type="OMA" id="DVCENGQ"/>
<name>A0A1Q9ETC8_SYMMI</name>
<comment type="caution">
    <text evidence="2">The sequence shown here is derived from an EMBL/GenBank/DDBJ whole genome shotgun (WGS) entry which is preliminary data.</text>
</comment>
<dbReference type="EMBL" id="LSRX01000074">
    <property type="protein sequence ID" value="OLQ10678.1"/>
    <property type="molecule type" value="Genomic_DNA"/>
</dbReference>
<dbReference type="Proteomes" id="UP000186817">
    <property type="component" value="Unassembled WGS sequence"/>
</dbReference>
<keyword evidence="3" id="KW-1185">Reference proteome</keyword>
<reference evidence="2 3" key="1">
    <citation type="submission" date="2016-02" db="EMBL/GenBank/DDBJ databases">
        <title>Genome analysis of coral dinoflagellate symbionts highlights evolutionary adaptations to a symbiotic lifestyle.</title>
        <authorList>
            <person name="Aranda M."/>
            <person name="Li Y."/>
            <person name="Liew Y.J."/>
            <person name="Baumgarten S."/>
            <person name="Simakov O."/>
            <person name="Wilson M."/>
            <person name="Piel J."/>
            <person name="Ashoor H."/>
            <person name="Bougouffa S."/>
            <person name="Bajic V.B."/>
            <person name="Ryu T."/>
            <person name="Ravasi T."/>
            <person name="Bayer T."/>
            <person name="Micklem G."/>
            <person name="Kim H."/>
            <person name="Bhak J."/>
            <person name="Lajeunesse T.C."/>
            <person name="Voolstra C.R."/>
        </authorList>
    </citation>
    <scope>NUCLEOTIDE SEQUENCE [LARGE SCALE GENOMIC DNA]</scope>
    <source>
        <strain evidence="2 3">CCMP2467</strain>
    </source>
</reference>
<feature type="signal peptide" evidence="1">
    <location>
        <begin position="1"/>
        <end position="17"/>
    </location>
</feature>
<organism evidence="2 3">
    <name type="scientific">Symbiodinium microadriaticum</name>
    <name type="common">Dinoflagellate</name>
    <name type="synonym">Zooxanthella microadriatica</name>
    <dbReference type="NCBI Taxonomy" id="2951"/>
    <lineage>
        <taxon>Eukaryota</taxon>
        <taxon>Sar</taxon>
        <taxon>Alveolata</taxon>
        <taxon>Dinophyceae</taxon>
        <taxon>Suessiales</taxon>
        <taxon>Symbiodiniaceae</taxon>
        <taxon>Symbiodinium</taxon>
    </lineage>
</organism>
<keyword evidence="1" id="KW-0732">Signal</keyword>
<dbReference type="OrthoDB" id="406057at2759"/>
<dbReference type="AlphaFoldDB" id="A0A1Q9ETC8"/>
<protein>
    <submittedName>
        <fullName evidence="2">Uncharacterized protein</fullName>
    </submittedName>
</protein>